<feature type="region of interest" description="Disordered" evidence="1">
    <location>
        <begin position="58"/>
        <end position="83"/>
    </location>
</feature>
<comment type="caution">
    <text evidence="2">The sequence shown here is derived from an EMBL/GenBank/DDBJ whole genome shotgun (WGS) entry which is preliminary data.</text>
</comment>
<name>A0A2A8D025_9BACT</name>
<protein>
    <submittedName>
        <fullName evidence="2">Uncharacterized protein</fullName>
    </submittedName>
</protein>
<dbReference type="AlphaFoldDB" id="A0A2A8D025"/>
<reference evidence="2 3" key="1">
    <citation type="submission" date="2017-10" db="EMBL/GenBank/DDBJ databases">
        <title>Draft genome of Longibacter Salinarum.</title>
        <authorList>
            <person name="Goh K.M."/>
            <person name="Shamsir M.S."/>
            <person name="Lim S.W."/>
        </authorList>
    </citation>
    <scope>NUCLEOTIDE SEQUENCE [LARGE SCALE GENOMIC DNA]</scope>
    <source>
        <strain evidence="2 3">KCTC 52045</strain>
    </source>
</reference>
<organism evidence="2 3">
    <name type="scientific">Longibacter salinarum</name>
    <dbReference type="NCBI Taxonomy" id="1850348"/>
    <lineage>
        <taxon>Bacteria</taxon>
        <taxon>Pseudomonadati</taxon>
        <taxon>Rhodothermota</taxon>
        <taxon>Rhodothermia</taxon>
        <taxon>Rhodothermales</taxon>
        <taxon>Salisaetaceae</taxon>
        <taxon>Longibacter</taxon>
    </lineage>
</organism>
<gene>
    <name evidence="2" type="ORF">CRI94_03900</name>
</gene>
<evidence type="ECO:0000256" key="1">
    <source>
        <dbReference type="SAM" id="MobiDB-lite"/>
    </source>
</evidence>
<sequence>MMSYLYGMVATHPTRVDCELVERHEQRIATGEKSGRGVPAWGTAHVCEGNVTTRLQRTPQPYSRRTRSAAQDGMSRTSLTWCPPPGSERGVLQPLVEGASMAVIRVSIASAEAVCSDIRGALRPRRRDALKTDSLAEHVFQLLLERRDQMPSRTPMRTLRAVTWNVLRWSQRADTDVSIGDGMQMPLLQVLWNSGTTDGLVGCTIGAPLWSLLRTEPRGCGICGTVHAARTPERESYAARILVSEPFTDEEWTSVPGDSVFSVTADAHIDHVATASA</sequence>
<evidence type="ECO:0000313" key="2">
    <source>
        <dbReference type="EMBL" id="PEN14193.1"/>
    </source>
</evidence>
<keyword evidence="3" id="KW-1185">Reference proteome</keyword>
<proteinExistence type="predicted"/>
<accession>A0A2A8D025</accession>
<evidence type="ECO:0000313" key="3">
    <source>
        <dbReference type="Proteomes" id="UP000220102"/>
    </source>
</evidence>
<dbReference type="Proteomes" id="UP000220102">
    <property type="component" value="Unassembled WGS sequence"/>
</dbReference>
<dbReference type="OrthoDB" id="321954at2"/>
<dbReference type="EMBL" id="PDEQ01000002">
    <property type="protein sequence ID" value="PEN14193.1"/>
    <property type="molecule type" value="Genomic_DNA"/>
</dbReference>